<reference evidence="3" key="1">
    <citation type="journal article" date="2019" name="Int. J. Syst. Evol. Microbiol.">
        <title>The Global Catalogue of Microorganisms (GCM) 10K type strain sequencing project: providing services to taxonomists for standard genome sequencing and annotation.</title>
        <authorList>
            <consortium name="The Broad Institute Genomics Platform"/>
            <consortium name="The Broad Institute Genome Sequencing Center for Infectious Disease"/>
            <person name="Wu L."/>
            <person name="Ma J."/>
        </authorList>
    </citation>
    <scope>NUCLEOTIDE SEQUENCE [LARGE SCALE GENOMIC DNA]</scope>
    <source>
        <strain evidence="3">JCM 18063</strain>
    </source>
</reference>
<evidence type="ECO:0008006" key="4">
    <source>
        <dbReference type="Google" id="ProtNLM"/>
    </source>
</evidence>
<dbReference type="EMBL" id="BAABID010000008">
    <property type="protein sequence ID" value="GAA4725761.1"/>
    <property type="molecule type" value="Genomic_DNA"/>
</dbReference>
<sequence>MAEDQGRRLRQYMAQMGLRIVLIMLAAFFVDGWLLWVCIAGAIVLPYTAVIFANAGRDRTTHEVAAVPPVPPAELPATPTAPPAEQHRVVEHRVVDHQEGDQSAGTDDTDRKDDD</sequence>
<accession>A0ABP8YDZ3</accession>
<keyword evidence="3" id="KW-1185">Reference proteome</keyword>
<comment type="caution">
    <text evidence="2">The sequence shown here is derived from an EMBL/GenBank/DDBJ whole genome shotgun (WGS) entry which is preliminary data.</text>
</comment>
<organism evidence="2 3">
    <name type="scientific">Isoptericola chiayiensis</name>
    <dbReference type="NCBI Taxonomy" id="579446"/>
    <lineage>
        <taxon>Bacteria</taxon>
        <taxon>Bacillati</taxon>
        <taxon>Actinomycetota</taxon>
        <taxon>Actinomycetes</taxon>
        <taxon>Micrococcales</taxon>
        <taxon>Promicromonosporaceae</taxon>
        <taxon>Isoptericola</taxon>
    </lineage>
</organism>
<feature type="compositionally biased region" description="Basic and acidic residues" evidence="1">
    <location>
        <begin position="85"/>
        <end position="100"/>
    </location>
</feature>
<feature type="region of interest" description="Disordered" evidence="1">
    <location>
        <begin position="67"/>
        <end position="115"/>
    </location>
</feature>
<protein>
    <recommendedName>
        <fullName evidence="4">DUF3099 domain-containing protein</fullName>
    </recommendedName>
</protein>
<evidence type="ECO:0000313" key="2">
    <source>
        <dbReference type="EMBL" id="GAA4725761.1"/>
    </source>
</evidence>
<dbReference type="Pfam" id="PF11298">
    <property type="entry name" value="DUF3099"/>
    <property type="match status" value="1"/>
</dbReference>
<evidence type="ECO:0000313" key="3">
    <source>
        <dbReference type="Proteomes" id="UP001500956"/>
    </source>
</evidence>
<dbReference type="InterPro" id="IPR021449">
    <property type="entry name" value="DUF3099"/>
</dbReference>
<dbReference type="Proteomes" id="UP001500956">
    <property type="component" value="Unassembled WGS sequence"/>
</dbReference>
<feature type="compositionally biased region" description="Pro residues" evidence="1">
    <location>
        <begin position="68"/>
        <end position="82"/>
    </location>
</feature>
<name>A0ABP8YDZ3_9MICO</name>
<evidence type="ECO:0000256" key="1">
    <source>
        <dbReference type="SAM" id="MobiDB-lite"/>
    </source>
</evidence>
<proteinExistence type="predicted"/>
<gene>
    <name evidence="2" type="ORF">GCM10023216_15150</name>
</gene>